<protein>
    <recommendedName>
        <fullName evidence="3">Head-tail adaptor protein</fullName>
    </recommendedName>
</protein>
<reference evidence="1" key="2">
    <citation type="submission" date="2021-09" db="EMBL/GenBank/DDBJ databases">
        <authorList>
            <person name="Gilroy R."/>
        </authorList>
    </citation>
    <scope>NUCLEOTIDE SEQUENCE</scope>
    <source>
        <strain evidence="1">ChiBcec21-2208</strain>
    </source>
</reference>
<proteinExistence type="predicted"/>
<accession>A0A921IJX2</accession>
<comment type="caution">
    <text evidence="1">The sequence shown here is derived from an EMBL/GenBank/DDBJ whole genome shotgun (WGS) entry which is preliminary data.</text>
</comment>
<dbReference type="AlphaFoldDB" id="A0A921IJX2"/>
<dbReference type="Pfam" id="PF20536">
    <property type="entry name" value="DUF6751"/>
    <property type="match status" value="1"/>
</dbReference>
<gene>
    <name evidence="1" type="ORF">K8V20_00555</name>
</gene>
<evidence type="ECO:0000313" key="1">
    <source>
        <dbReference type="EMBL" id="HJG27128.1"/>
    </source>
</evidence>
<dbReference type="InterPro" id="IPR046639">
    <property type="entry name" value="DUF6751"/>
</dbReference>
<organism evidence="1 2">
    <name type="scientific">Subdoligranulum variabile</name>
    <dbReference type="NCBI Taxonomy" id="214851"/>
    <lineage>
        <taxon>Bacteria</taxon>
        <taxon>Bacillati</taxon>
        <taxon>Bacillota</taxon>
        <taxon>Clostridia</taxon>
        <taxon>Eubacteriales</taxon>
        <taxon>Oscillospiraceae</taxon>
        <taxon>Subdoligranulum</taxon>
    </lineage>
</organism>
<evidence type="ECO:0008006" key="3">
    <source>
        <dbReference type="Google" id="ProtNLM"/>
    </source>
</evidence>
<evidence type="ECO:0000313" key="2">
    <source>
        <dbReference type="Proteomes" id="UP000782880"/>
    </source>
</evidence>
<reference evidence="1" key="1">
    <citation type="journal article" date="2021" name="PeerJ">
        <title>Extensive microbial diversity within the chicken gut microbiome revealed by metagenomics and culture.</title>
        <authorList>
            <person name="Gilroy R."/>
            <person name="Ravi A."/>
            <person name="Getino M."/>
            <person name="Pursley I."/>
            <person name="Horton D.L."/>
            <person name="Alikhan N.F."/>
            <person name="Baker D."/>
            <person name="Gharbi K."/>
            <person name="Hall N."/>
            <person name="Watson M."/>
            <person name="Adriaenssens E.M."/>
            <person name="Foster-Nyarko E."/>
            <person name="Jarju S."/>
            <person name="Secka A."/>
            <person name="Antonio M."/>
            <person name="Oren A."/>
            <person name="Chaudhuri R.R."/>
            <person name="La Ragione R."/>
            <person name="Hildebrand F."/>
            <person name="Pallen M.J."/>
        </authorList>
    </citation>
    <scope>NUCLEOTIDE SEQUENCE</scope>
    <source>
        <strain evidence="1">ChiBcec21-2208</strain>
    </source>
</reference>
<dbReference type="EMBL" id="DYVE01000016">
    <property type="protein sequence ID" value="HJG27128.1"/>
    <property type="molecule type" value="Genomic_DNA"/>
</dbReference>
<name>A0A921IJX2_9FIRM</name>
<sequence length="100" mass="10652">MLGCNKTVTITHLGYDGDADQDTEQVQTFYGCSWQGQTRATAGKDGLSPGSVYKCRIPVSAGVPVVARGDRLQCGDVTATVTAVHDNRGRPAPHIYLEAE</sequence>
<dbReference type="Proteomes" id="UP000782880">
    <property type="component" value="Unassembled WGS sequence"/>
</dbReference>